<dbReference type="InterPro" id="IPR038765">
    <property type="entry name" value="Papain-like_cys_pep_sf"/>
</dbReference>
<sequence>MRKIWFLLLLLVLYNYVFEDIDCHTLDDFNSISSKLPSSVDWRKKGLITPVKNQASCSTAWPVSVTNATESINQNNTGSLASL</sequence>
<proteinExistence type="predicted"/>
<evidence type="ECO:0000313" key="4">
    <source>
        <dbReference type="Proteomes" id="UP000554482"/>
    </source>
</evidence>
<comment type="caution">
    <text evidence="3">The sequence shown here is derived from an EMBL/GenBank/DDBJ whole genome shotgun (WGS) entry which is preliminary data.</text>
</comment>
<dbReference type="Gene3D" id="3.90.70.10">
    <property type="entry name" value="Cysteine proteinases"/>
    <property type="match status" value="1"/>
</dbReference>
<reference evidence="3 4" key="1">
    <citation type="submission" date="2020-06" db="EMBL/GenBank/DDBJ databases">
        <title>Transcriptomic and genomic resources for Thalictrum thalictroides and T. hernandezii: Facilitating candidate gene discovery in an emerging model plant lineage.</title>
        <authorList>
            <person name="Arias T."/>
            <person name="Riano-Pachon D.M."/>
            <person name="Di Stilio V.S."/>
        </authorList>
    </citation>
    <scope>NUCLEOTIDE SEQUENCE [LARGE SCALE GENOMIC DNA]</scope>
    <source>
        <strain evidence="4">cv. WT478/WT964</strain>
        <tissue evidence="3">Leaves</tissue>
    </source>
</reference>
<dbReference type="GO" id="GO:0008234">
    <property type="term" value="F:cysteine-type peptidase activity"/>
    <property type="evidence" value="ECO:0007669"/>
    <property type="project" value="InterPro"/>
</dbReference>
<dbReference type="Pfam" id="PF00112">
    <property type="entry name" value="Peptidase_C1"/>
    <property type="match status" value="1"/>
</dbReference>
<organism evidence="3 4">
    <name type="scientific">Thalictrum thalictroides</name>
    <name type="common">Rue-anemone</name>
    <name type="synonym">Anemone thalictroides</name>
    <dbReference type="NCBI Taxonomy" id="46969"/>
    <lineage>
        <taxon>Eukaryota</taxon>
        <taxon>Viridiplantae</taxon>
        <taxon>Streptophyta</taxon>
        <taxon>Embryophyta</taxon>
        <taxon>Tracheophyta</taxon>
        <taxon>Spermatophyta</taxon>
        <taxon>Magnoliopsida</taxon>
        <taxon>Ranunculales</taxon>
        <taxon>Ranunculaceae</taxon>
        <taxon>Thalictroideae</taxon>
        <taxon>Thalictrum</taxon>
    </lineage>
</organism>
<evidence type="ECO:0000259" key="2">
    <source>
        <dbReference type="Pfam" id="PF00112"/>
    </source>
</evidence>
<feature type="chain" id="PRO_5029659352" description="Peptidase C1A papain C-terminal domain-containing protein" evidence="1">
    <location>
        <begin position="20"/>
        <end position="83"/>
    </location>
</feature>
<dbReference type="OrthoDB" id="1936277at2759"/>
<accession>A0A7J6V581</accession>
<gene>
    <name evidence="3" type="ORF">FRX31_030275</name>
</gene>
<evidence type="ECO:0000313" key="3">
    <source>
        <dbReference type="EMBL" id="KAF5180136.1"/>
    </source>
</evidence>
<dbReference type="InterPro" id="IPR000668">
    <property type="entry name" value="Peptidase_C1A_C"/>
</dbReference>
<evidence type="ECO:0000256" key="1">
    <source>
        <dbReference type="SAM" id="SignalP"/>
    </source>
</evidence>
<protein>
    <recommendedName>
        <fullName evidence="2">Peptidase C1A papain C-terminal domain-containing protein</fullName>
    </recommendedName>
</protein>
<name>A0A7J6V581_THATH</name>
<keyword evidence="1" id="KW-0732">Signal</keyword>
<feature type="domain" description="Peptidase C1A papain C-terminal" evidence="2">
    <location>
        <begin position="36"/>
        <end position="82"/>
    </location>
</feature>
<dbReference type="GO" id="GO:0006508">
    <property type="term" value="P:proteolysis"/>
    <property type="evidence" value="ECO:0007669"/>
    <property type="project" value="InterPro"/>
</dbReference>
<dbReference type="Proteomes" id="UP000554482">
    <property type="component" value="Unassembled WGS sequence"/>
</dbReference>
<dbReference type="AlphaFoldDB" id="A0A7J6V581"/>
<dbReference type="EMBL" id="JABWDY010037778">
    <property type="protein sequence ID" value="KAF5180136.1"/>
    <property type="molecule type" value="Genomic_DNA"/>
</dbReference>
<dbReference type="SUPFAM" id="SSF54001">
    <property type="entry name" value="Cysteine proteinases"/>
    <property type="match status" value="1"/>
</dbReference>
<keyword evidence="4" id="KW-1185">Reference proteome</keyword>
<feature type="signal peptide" evidence="1">
    <location>
        <begin position="1"/>
        <end position="19"/>
    </location>
</feature>